<dbReference type="Pfam" id="PF07729">
    <property type="entry name" value="FCD"/>
    <property type="match status" value="1"/>
</dbReference>
<dbReference type="Pfam" id="PF00392">
    <property type="entry name" value="GntR"/>
    <property type="match status" value="1"/>
</dbReference>
<dbReference type="InterPro" id="IPR000524">
    <property type="entry name" value="Tscrpt_reg_HTH_GntR"/>
</dbReference>
<dbReference type="EMBL" id="JABAHY010000004">
    <property type="protein sequence ID" value="NLS09555.1"/>
    <property type="molecule type" value="Genomic_DNA"/>
</dbReference>
<name>A0A7X8TJC3_9MICC</name>
<evidence type="ECO:0000256" key="3">
    <source>
        <dbReference type="ARBA" id="ARBA00023163"/>
    </source>
</evidence>
<dbReference type="InterPro" id="IPR011711">
    <property type="entry name" value="GntR_C"/>
</dbReference>
<keyword evidence="1" id="KW-0805">Transcription regulation</keyword>
<dbReference type="Proteomes" id="UP000523139">
    <property type="component" value="Unassembled WGS sequence"/>
</dbReference>
<comment type="caution">
    <text evidence="5">The sequence shown here is derived from an EMBL/GenBank/DDBJ whole genome shotgun (WGS) entry which is preliminary data.</text>
</comment>
<dbReference type="SMART" id="SM00895">
    <property type="entry name" value="FCD"/>
    <property type="match status" value="1"/>
</dbReference>
<dbReference type="SUPFAM" id="SSF48008">
    <property type="entry name" value="GntR ligand-binding domain-like"/>
    <property type="match status" value="1"/>
</dbReference>
<evidence type="ECO:0000256" key="1">
    <source>
        <dbReference type="ARBA" id="ARBA00023015"/>
    </source>
</evidence>
<organism evidence="5 6">
    <name type="scientific">Nesterenkonia sedimenti</name>
    <dbReference type="NCBI Taxonomy" id="1463632"/>
    <lineage>
        <taxon>Bacteria</taxon>
        <taxon>Bacillati</taxon>
        <taxon>Actinomycetota</taxon>
        <taxon>Actinomycetes</taxon>
        <taxon>Micrococcales</taxon>
        <taxon>Micrococcaceae</taxon>
        <taxon>Nesterenkonia</taxon>
    </lineage>
</organism>
<dbReference type="PANTHER" id="PTHR43537">
    <property type="entry name" value="TRANSCRIPTIONAL REGULATOR, GNTR FAMILY"/>
    <property type="match status" value="1"/>
</dbReference>
<evidence type="ECO:0000313" key="6">
    <source>
        <dbReference type="Proteomes" id="UP000523139"/>
    </source>
</evidence>
<feature type="domain" description="HTH gntR-type" evidence="4">
    <location>
        <begin position="38"/>
        <end position="105"/>
    </location>
</feature>
<gene>
    <name evidence="5" type="ORF">HGQ17_05930</name>
</gene>
<dbReference type="SMART" id="SM00345">
    <property type="entry name" value="HTH_GNTR"/>
    <property type="match status" value="1"/>
</dbReference>
<keyword evidence="3" id="KW-0804">Transcription</keyword>
<proteinExistence type="predicted"/>
<dbReference type="GO" id="GO:0003700">
    <property type="term" value="F:DNA-binding transcription factor activity"/>
    <property type="evidence" value="ECO:0007669"/>
    <property type="project" value="InterPro"/>
</dbReference>
<accession>A0A7X8TJC3</accession>
<dbReference type="InterPro" id="IPR036388">
    <property type="entry name" value="WH-like_DNA-bd_sf"/>
</dbReference>
<dbReference type="Gene3D" id="1.20.120.530">
    <property type="entry name" value="GntR ligand-binding domain-like"/>
    <property type="match status" value="1"/>
</dbReference>
<protein>
    <submittedName>
        <fullName evidence="5">GntR family transcriptional regulator</fullName>
    </submittedName>
</protein>
<evidence type="ECO:0000313" key="5">
    <source>
        <dbReference type="EMBL" id="NLS09555.1"/>
    </source>
</evidence>
<dbReference type="AlphaFoldDB" id="A0A7X8TJC3"/>
<dbReference type="PROSITE" id="PS50949">
    <property type="entry name" value="HTH_GNTR"/>
    <property type="match status" value="1"/>
</dbReference>
<reference evidence="5 6" key="1">
    <citation type="submission" date="2020-04" db="EMBL/GenBank/DDBJ databases">
        <title>Nesterenkonia sp. nov., isolated from marine sediment.</title>
        <authorList>
            <person name="Zhang G."/>
        </authorList>
    </citation>
    <scope>NUCLEOTIDE SEQUENCE [LARGE SCALE GENOMIC DNA]</scope>
    <source>
        <strain evidence="5 6">MY13</strain>
    </source>
</reference>
<keyword evidence="2" id="KW-0238">DNA-binding</keyword>
<dbReference type="InterPro" id="IPR036390">
    <property type="entry name" value="WH_DNA-bd_sf"/>
</dbReference>
<dbReference type="SUPFAM" id="SSF46785">
    <property type="entry name" value="Winged helix' DNA-binding domain"/>
    <property type="match status" value="1"/>
</dbReference>
<dbReference type="Gene3D" id="1.10.10.10">
    <property type="entry name" value="Winged helix-like DNA-binding domain superfamily/Winged helix DNA-binding domain"/>
    <property type="match status" value="1"/>
</dbReference>
<dbReference type="InterPro" id="IPR008920">
    <property type="entry name" value="TF_FadR/GntR_C"/>
</dbReference>
<evidence type="ECO:0000256" key="2">
    <source>
        <dbReference type="ARBA" id="ARBA00023125"/>
    </source>
</evidence>
<dbReference type="PANTHER" id="PTHR43537:SF45">
    <property type="entry name" value="GNTR FAMILY REGULATORY PROTEIN"/>
    <property type="match status" value="1"/>
</dbReference>
<evidence type="ECO:0000259" key="4">
    <source>
        <dbReference type="PROSITE" id="PS50949"/>
    </source>
</evidence>
<dbReference type="GO" id="GO:0003677">
    <property type="term" value="F:DNA binding"/>
    <property type="evidence" value="ECO:0007669"/>
    <property type="project" value="UniProtKB-KW"/>
</dbReference>
<keyword evidence="6" id="KW-1185">Reference proteome</keyword>
<sequence length="241" mass="27088">MAGSRLLRTVERTDVTQQPLTINSGPEKVWASGSVTRQTLKDSTEAMIRRALLSGQMKPGEIYSANALATQLGISNSPAREAMMSLVDKGLLELVRNRGFRVVELTEQDKLEVYELRMLIEVEAVRRAAQRDLAVDQQQNLRELAAKTVEISTHEDVSEYLELDQTFHANLVGLVGNTRWLNVVNTLRDQSRVNGFYLYLTENNGLEQTAHEHVEIAETVITGEVEKAAELMIRHLDYAKP</sequence>